<comment type="caution">
    <text evidence="1">The sequence shown here is derived from an EMBL/GenBank/DDBJ whole genome shotgun (WGS) entry which is preliminary data.</text>
</comment>
<feature type="non-terminal residue" evidence="1">
    <location>
        <position position="68"/>
    </location>
</feature>
<name>A0A1E3X279_9BACT</name>
<accession>A0A1E3X279</accession>
<gene>
    <name evidence="1" type="ORF">SCARUB_05230</name>
</gene>
<organism evidence="1 2">
    <name type="scientific">Candidatus Scalindua rubra</name>
    <dbReference type="NCBI Taxonomy" id="1872076"/>
    <lineage>
        <taxon>Bacteria</taxon>
        <taxon>Pseudomonadati</taxon>
        <taxon>Planctomycetota</taxon>
        <taxon>Candidatus Brocadiia</taxon>
        <taxon>Candidatus Brocadiales</taxon>
        <taxon>Candidatus Scalinduaceae</taxon>
        <taxon>Candidatus Scalindua</taxon>
    </lineage>
</organism>
<dbReference type="AlphaFoldDB" id="A0A1E3X279"/>
<dbReference type="EMBL" id="MAYW01000419">
    <property type="protein sequence ID" value="ODS29669.1"/>
    <property type="molecule type" value="Genomic_DNA"/>
</dbReference>
<proteinExistence type="predicted"/>
<dbReference type="Proteomes" id="UP000094056">
    <property type="component" value="Unassembled WGS sequence"/>
</dbReference>
<sequence length="68" mass="8166">MSKVLEKYFQTVVVDKINEIVLKKFQAIQNDFGGYYSKISNDNVLRKLESKYDNLLNEIRRFKKTTFR</sequence>
<protein>
    <submittedName>
        <fullName evidence="1">Uncharacterized protein</fullName>
    </submittedName>
</protein>
<reference evidence="1 2" key="1">
    <citation type="submission" date="2016-07" db="EMBL/GenBank/DDBJ databases">
        <title>Draft genome of Scalindua rubra, obtained from a brine-seawater interface in the Red Sea, sheds light on salt adaptation in anammox bacteria.</title>
        <authorList>
            <person name="Speth D.R."/>
            <person name="Lagkouvardos I."/>
            <person name="Wang Y."/>
            <person name="Qian P.-Y."/>
            <person name="Dutilh B.E."/>
            <person name="Jetten M.S."/>
        </authorList>
    </citation>
    <scope>NUCLEOTIDE SEQUENCE [LARGE SCALE GENOMIC DNA]</scope>
    <source>
        <strain evidence="1">BSI-1</strain>
    </source>
</reference>
<evidence type="ECO:0000313" key="1">
    <source>
        <dbReference type="EMBL" id="ODS29669.1"/>
    </source>
</evidence>
<evidence type="ECO:0000313" key="2">
    <source>
        <dbReference type="Proteomes" id="UP000094056"/>
    </source>
</evidence>